<dbReference type="EMBL" id="FOFG01000001">
    <property type="protein sequence ID" value="SEP61662.1"/>
    <property type="molecule type" value="Genomic_DNA"/>
</dbReference>
<dbReference type="AlphaFoldDB" id="A0A1H8ZB77"/>
<feature type="transmembrane region" description="Helical" evidence="1">
    <location>
        <begin position="195"/>
        <end position="214"/>
    </location>
</feature>
<feature type="transmembrane region" description="Helical" evidence="1">
    <location>
        <begin position="152"/>
        <end position="174"/>
    </location>
</feature>
<feature type="transmembrane region" description="Helical" evidence="1">
    <location>
        <begin position="226"/>
        <end position="245"/>
    </location>
</feature>
<protein>
    <submittedName>
        <fullName evidence="2">Uncharacterized protein</fullName>
    </submittedName>
</protein>
<gene>
    <name evidence="2" type="ORF">SAMN05216548_101100</name>
</gene>
<feature type="transmembrane region" description="Helical" evidence="1">
    <location>
        <begin position="257"/>
        <end position="277"/>
    </location>
</feature>
<reference evidence="2 3" key="1">
    <citation type="submission" date="2016-10" db="EMBL/GenBank/DDBJ databases">
        <authorList>
            <person name="de Groot N.N."/>
        </authorList>
    </citation>
    <scope>NUCLEOTIDE SEQUENCE [LARGE SCALE GENOMIC DNA]</scope>
    <source>
        <strain evidence="2 3">A52C2</strain>
    </source>
</reference>
<name>A0A1H8ZB77_9HYPH</name>
<evidence type="ECO:0000313" key="2">
    <source>
        <dbReference type="EMBL" id="SEP61662.1"/>
    </source>
</evidence>
<evidence type="ECO:0000256" key="1">
    <source>
        <dbReference type="SAM" id="Phobius"/>
    </source>
</evidence>
<keyword evidence="1" id="KW-0472">Membrane</keyword>
<evidence type="ECO:0000313" key="3">
    <source>
        <dbReference type="Proteomes" id="UP000199647"/>
    </source>
</evidence>
<proteinExistence type="predicted"/>
<dbReference type="Proteomes" id="UP000199647">
    <property type="component" value="Unassembled WGS sequence"/>
</dbReference>
<keyword evidence="3" id="KW-1185">Reference proteome</keyword>
<accession>A0A1H8ZB77</accession>
<keyword evidence="1" id="KW-0812">Transmembrane</keyword>
<sequence>MFGLKRRPPPPTLSSFAVDMAHAMLQARATKALAKAPAAAVETATHVRRTGSNRQDAWLLHGAAALLGGSVFADSGVEHYRGDFQNRAMFLPLIVSACSIAASLHGATTRKHGSHRMRDAAYAAAGLTGIVGTGFHLYNVTKEPGGLSWLNLFYSAPIGAPAALSLSGMMGFMAERVREAPAGTEPQLLGLRTSRVLAALTGLGLFGTVGEAGLLHFRGAFHNPAMLLPVTMPPVAAALMLEAAVSPPRKRHRWSRIWLAVTAILGVGGVGFHAYGVSRAMGGWKNWRQNVVDGPPLPAPPSFAGLALGGLAALRLIERHRR</sequence>
<keyword evidence="1" id="KW-1133">Transmembrane helix</keyword>
<dbReference type="STRING" id="1855383.SAMN05216548_101100"/>
<dbReference type="OrthoDB" id="7032409at2"/>
<dbReference type="RefSeq" id="WP_092494640.1">
    <property type="nucleotide sequence ID" value="NZ_FOFG01000001.1"/>
</dbReference>
<feature type="transmembrane region" description="Helical" evidence="1">
    <location>
        <begin position="297"/>
        <end position="317"/>
    </location>
</feature>
<feature type="transmembrane region" description="Helical" evidence="1">
    <location>
        <begin position="89"/>
        <end position="108"/>
    </location>
</feature>
<feature type="transmembrane region" description="Helical" evidence="1">
    <location>
        <begin position="120"/>
        <end position="140"/>
    </location>
</feature>
<organism evidence="2 3">
    <name type="scientific">Faunimonas pinastri</name>
    <dbReference type="NCBI Taxonomy" id="1855383"/>
    <lineage>
        <taxon>Bacteria</taxon>
        <taxon>Pseudomonadati</taxon>
        <taxon>Pseudomonadota</taxon>
        <taxon>Alphaproteobacteria</taxon>
        <taxon>Hyphomicrobiales</taxon>
        <taxon>Afifellaceae</taxon>
        <taxon>Faunimonas</taxon>
    </lineage>
</organism>
<feature type="transmembrane region" description="Helical" evidence="1">
    <location>
        <begin position="58"/>
        <end position="77"/>
    </location>
</feature>